<dbReference type="OrthoDB" id="3366509at2"/>
<keyword evidence="3" id="KW-1185">Reference proteome</keyword>
<accession>A0A4R7TGL1</accession>
<dbReference type="Gene3D" id="3.40.50.1820">
    <property type="entry name" value="alpha/beta hydrolase"/>
    <property type="match status" value="1"/>
</dbReference>
<comment type="caution">
    <text evidence="2">The sequence shown here is derived from an EMBL/GenBank/DDBJ whole genome shotgun (WGS) entry which is preliminary data.</text>
</comment>
<dbReference type="InterPro" id="IPR029058">
    <property type="entry name" value="AB_hydrolase_fold"/>
</dbReference>
<dbReference type="SUPFAM" id="SSF53474">
    <property type="entry name" value="alpha/beta-Hydrolases"/>
    <property type="match status" value="1"/>
</dbReference>
<keyword evidence="2" id="KW-0378">Hydrolase</keyword>
<feature type="domain" description="AB hydrolase-1" evidence="1">
    <location>
        <begin position="21"/>
        <end position="200"/>
    </location>
</feature>
<dbReference type="Proteomes" id="UP000295151">
    <property type="component" value="Unassembled WGS sequence"/>
</dbReference>
<organism evidence="2 3">
    <name type="scientific">Kribbella voronezhensis</name>
    <dbReference type="NCBI Taxonomy" id="2512212"/>
    <lineage>
        <taxon>Bacteria</taxon>
        <taxon>Bacillati</taxon>
        <taxon>Actinomycetota</taxon>
        <taxon>Actinomycetes</taxon>
        <taxon>Propionibacteriales</taxon>
        <taxon>Kribbellaceae</taxon>
        <taxon>Kribbella</taxon>
    </lineage>
</organism>
<name>A0A4R7TGL1_9ACTN</name>
<reference evidence="2 3" key="1">
    <citation type="submission" date="2019-03" db="EMBL/GenBank/DDBJ databases">
        <title>Genomic Encyclopedia of Type Strains, Phase III (KMG-III): the genomes of soil and plant-associated and newly described type strains.</title>
        <authorList>
            <person name="Whitman W."/>
        </authorList>
    </citation>
    <scope>NUCLEOTIDE SEQUENCE [LARGE SCALE GENOMIC DNA]</scope>
    <source>
        <strain evidence="2 3">VKM Ac-2575</strain>
    </source>
</reference>
<sequence length="251" mass="26991">MTDAEPWIDLLAAPEGATELVLLAHGGVVDSFKNPHSWRAPLLRMWPFATAARSAAPDAAVGLMRYRYRGWNGTAASPAADLRTVLDGLPSRIRRVVLIGHSMGGRAVVAAGNHPLVSGVLALAPWLPPGEPLVQLRGLVVFAHGTRDRITSPAQTAAYARRLRRTGIPVAMLTVDGDKHAMLHRAADWNTLVHRFTKAALTTHADPTDCDALTTDPDRTDPLPVWNGPASFTSGIASIAKARFSARLKTW</sequence>
<dbReference type="AlphaFoldDB" id="A0A4R7TGL1"/>
<proteinExistence type="predicted"/>
<evidence type="ECO:0000313" key="3">
    <source>
        <dbReference type="Proteomes" id="UP000295151"/>
    </source>
</evidence>
<gene>
    <name evidence="2" type="ORF">EV138_4580</name>
</gene>
<dbReference type="InterPro" id="IPR000073">
    <property type="entry name" value="AB_hydrolase_1"/>
</dbReference>
<dbReference type="RefSeq" id="WP_133980789.1">
    <property type="nucleotide sequence ID" value="NZ_SOCE01000001.1"/>
</dbReference>
<evidence type="ECO:0000313" key="2">
    <source>
        <dbReference type="EMBL" id="TDU90979.1"/>
    </source>
</evidence>
<dbReference type="Pfam" id="PF12697">
    <property type="entry name" value="Abhydrolase_6"/>
    <property type="match status" value="1"/>
</dbReference>
<dbReference type="EMBL" id="SOCE01000001">
    <property type="protein sequence ID" value="TDU90979.1"/>
    <property type="molecule type" value="Genomic_DNA"/>
</dbReference>
<protein>
    <submittedName>
        <fullName evidence="2">Alpha/beta hydrolase family protein</fullName>
    </submittedName>
</protein>
<evidence type="ECO:0000259" key="1">
    <source>
        <dbReference type="Pfam" id="PF12697"/>
    </source>
</evidence>
<dbReference type="GO" id="GO:0016787">
    <property type="term" value="F:hydrolase activity"/>
    <property type="evidence" value="ECO:0007669"/>
    <property type="project" value="UniProtKB-KW"/>
</dbReference>